<sequence>MAKSKLVQANEKIAKAVTEGFSKIENGVVAGYTKIEDRFVDAYLTKEGETVVEAKEKLRQEQAQRRQSK</sequence>
<dbReference type="Proteomes" id="UP000659630">
    <property type="component" value="Unassembled WGS sequence"/>
</dbReference>
<evidence type="ECO:0000313" key="2">
    <source>
        <dbReference type="Proteomes" id="UP000659630"/>
    </source>
</evidence>
<dbReference type="RefSeq" id="WP_186887149.1">
    <property type="nucleotide sequence ID" value="NZ_JACONZ010000001.1"/>
</dbReference>
<dbReference type="AlphaFoldDB" id="A0A923I5S2"/>
<accession>A0A923I5S2</accession>
<keyword evidence="2" id="KW-1185">Reference proteome</keyword>
<proteinExistence type="predicted"/>
<comment type="caution">
    <text evidence="1">The sequence shown here is derived from an EMBL/GenBank/DDBJ whole genome shotgun (WGS) entry which is preliminary data.</text>
</comment>
<dbReference type="EMBL" id="JACONZ010000001">
    <property type="protein sequence ID" value="MBC5580825.1"/>
    <property type="molecule type" value="Genomic_DNA"/>
</dbReference>
<name>A0A923I5S2_9FIRM</name>
<gene>
    <name evidence="1" type="ORF">H8S23_04845</name>
</gene>
<reference evidence="1" key="1">
    <citation type="submission" date="2020-08" db="EMBL/GenBank/DDBJ databases">
        <title>Genome public.</title>
        <authorList>
            <person name="Liu C."/>
            <person name="Sun Q."/>
        </authorList>
    </citation>
    <scope>NUCLEOTIDE SEQUENCE</scope>
    <source>
        <strain evidence="1">BX8</strain>
    </source>
</reference>
<protein>
    <submittedName>
        <fullName evidence="1">Uncharacterized protein</fullName>
    </submittedName>
</protein>
<organism evidence="1 2">
    <name type="scientific">Anaerofilum hominis</name>
    <dbReference type="NCBI Taxonomy" id="2763016"/>
    <lineage>
        <taxon>Bacteria</taxon>
        <taxon>Bacillati</taxon>
        <taxon>Bacillota</taxon>
        <taxon>Clostridia</taxon>
        <taxon>Eubacteriales</taxon>
        <taxon>Oscillospiraceae</taxon>
        <taxon>Anaerofilum</taxon>
    </lineage>
</organism>
<evidence type="ECO:0000313" key="1">
    <source>
        <dbReference type="EMBL" id="MBC5580825.1"/>
    </source>
</evidence>